<evidence type="ECO:0000313" key="2">
    <source>
        <dbReference type="Proteomes" id="UP000007305"/>
    </source>
</evidence>
<evidence type="ECO:0000313" key="1">
    <source>
        <dbReference type="EnsemblPlants" id="Zm00001eb425870_P001"/>
    </source>
</evidence>
<proteinExistence type="predicted"/>
<dbReference type="InParanoid" id="A0A804UMD2"/>
<reference evidence="1" key="2">
    <citation type="submission" date="2019-07" db="EMBL/GenBank/DDBJ databases">
        <authorList>
            <person name="Seetharam A."/>
            <person name="Woodhouse M."/>
            <person name="Cannon E."/>
        </authorList>
    </citation>
    <scope>NUCLEOTIDE SEQUENCE [LARGE SCALE GENOMIC DNA]</scope>
    <source>
        <strain evidence="1">cv. B73</strain>
    </source>
</reference>
<dbReference type="AlphaFoldDB" id="A0A804UMD2"/>
<keyword evidence="2" id="KW-1185">Reference proteome</keyword>
<dbReference type="EnsemblPlants" id="Zm00001eb425870_T001">
    <property type="protein sequence ID" value="Zm00001eb425870_P001"/>
    <property type="gene ID" value="Zm00001eb425870"/>
</dbReference>
<accession>A0A804UMD2</accession>
<sequence length="160" mass="17051">MPPTARGGGSATASRERAMLHLYEVIAAPAPDGSGVERAPVRRFERQLHLPHSPFPSISLVSDHLHADLPNKIDQLPSSTLRSLPAATWHDLNLVDCCLQVPGISGKAVGAKCSVTMPVDLSDPAWAESAREAVRCIALRVEGRTCRAVRLAHGAIVKVA</sequence>
<protein>
    <submittedName>
        <fullName evidence="1">Uncharacterized protein</fullName>
    </submittedName>
</protein>
<organism evidence="1 2">
    <name type="scientific">Zea mays</name>
    <name type="common">Maize</name>
    <dbReference type="NCBI Taxonomy" id="4577"/>
    <lineage>
        <taxon>Eukaryota</taxon>
        <taxon>Viridiplantae</taxon>
        <taxon>Streptophyta</taxon>
        <taxon>Embryophyta</taxon>
        <taxon>Tracheophyta</taxon>
        <taxon>Spermatophyta</taxon>
        <taxon>Magnoliopsida</taxon>
        <taxon>Liliopsida</taxon>
        <taxon>Poales</taxon>
        <taxon>Poaceae</taxon>
        <taxon>PACMAD clade</taxon>
        <taxon>Panicoideae</taxon>
        <taxon>Andropogonodae</taxon>
        <taxon>Andropogoneae</taxon>
        <taxon>Tripsacinae</taxon>
        <taxon>Zea</taxon>
    </lineage>
</organism>
<reference evidence="2" key="1">
    <citation type="journal article" date="2009" name="Science">
        <title>The B73 maize genome: complexity, diversity, and dynamics.</title>
        <authorList>
            <person name="Schnable P.S."/>
            <person name="Ware D."/>
            <person name="Fulton R.S."/>
            <person name="Stein J.C."/>
            <person name="Wei F."/>
            <person name="Pasternak S."/>
            <person name="Liang C."/>
            <person name="Zhang J."/>
            <person name="Fulton L."/>
            <person name="Graves T.A."/>
            <person name="Minx P."/>
            <person name="Reily A.D."/>
            <person name="Courtney L."/>
            <person name="Kruchowski S.S."/>
            <person name="Tomlinson C."/>
            <person name="Strong C."/>
            <person name="Delehaunty K."/>
            <person name="Fronick C."/>
            <person name="Courtney B."/>
            <person name="Rock S.M."/>
            <person name="Belter E."/>
            <person name="Du F."/>
            <person name="Kim K."/>
            <person name="Abbott R.M."/>
            <person name="Cotton M."/>
            <person name="Levy A."/>
            <person name="Marchetto P."/>
            <person name="Ochoa K."/>
            <person name="Jackson S.M."/>
            <person name="Gillam B."/>
            <person name="Chen W."/>
            <person name="Yan L."/>
            <person name="Higginbotham J."/>
            <person name="Cardenas M."/>
            <person name="Waligorski J."/>
            <person name="Applebaum E."/>
            <person name="Phelps L."/>
            <person name="Falcone J."/>
            <person name="Kanchi K."/>
            <person name="Thane T."/>
            <person name="Scimone A."/>
            <person name="Thane N."/>
            <person name="Henke J."/>
            <person name="Wang T."/>
            <person name="Ruppert J."/>
            <person name="Shah N."/>
            <person name="Rotter K."/>
            <person name="Hodges J."/>
            <person name="Ingenthron E."/>
            <person name="Cordes M."/>
            <person name="Kohlberg S."/>
            <person name="Sgro J."/>
            <person name="Delgado B."/>
            <person name="Mead K."/>
            <person name="Chinwalla A."/>
            <person name="Leonard S."/>
            <person name="Crouse K."/>
            <person name="Collura K."/>
            <person name="Kudrna D."/>
            <person name="Currie J."/>
            <person name="He R."/>
            <person name="Angelova A."/>
            <person name="Rajasekar S."/>
            <person name="Mueller T."/>
            <person name="Lomeli R."/>
            <person name="Scara G."/>
            <person name="Ko A."/>
            <person name="Delaney K."/>
            <person name="Wissotski M."/>
            <person name="Lopez G."/>
            <person name="Campos D."/>
            <person name="Braidotti M."/>
            <person name="Ashley E."/>
            <person name="Golser W."/>
            <person name="Kim H."/>
            <person name="Lee S."/>
            <person name="Lin J."/>
            <person name="Dujmic Z."/>
            <person name="Kim W."/>
            <person name="Talag J."/>
            <person name="Zuccolo A."/>
            <person name="Fan C."/>
            <person name="Sebastian A."/>
            <person name="Kramer M."/>
            <person name="Spiegel L."/>
            <person name="Nascimento L."/>
            <person name="Zutavern T."/>
            <person name="Miller B."/>
            <person name="Ambroise C."/>
            <person name="Muller S."/>
            <person name="Spooner W."/>
            <person name="Narechania A."/>
            <person name="Ren L."/>
            <person name="Wei S."/>
            <person name="Kumari S."/>
            <person name="Faga B."/>
            <person name="Levy M.J."/>
            <person name="McMahan L."/>
            <person name="Van Buren P."/>
            <person name="Vaughn M.W."/>
            <person name="Ying K."/>
            <person name="Yeh C.-T."/>
            <person name="Emrich S.J."/>
            <person name="Jia Y."/>
            <person name="Kalyanaraman A."/>
            <person name="Hsia A.-P."/>
            <person name="Barbazuk W.B."/>
            <person name="Baucom R.S."/>
            <person name="Brutnell T.P."/>
            <person name="Carpita N.C."/>
            <person name="Chaparro C."/>
            <person name="Chia J.-M."/>
            <person name="Deragon J.-M."/>
            <person name="Estill J.C."/>
            <person name="Fu Y."/>
            <person name="Jeddeloh J.A."/>
            <person name="Han Y."/>
            <person name="Lee H."/>
            <person name="Li P."/>
            <person name="Lisch D.R."/>
            <person name="Liu S."/>
            <person name="Liu Z."/>
            <person name="Nagel D.H."/>
            <person name="McCann M.C."/>
            <person name="SanMiguel P."/>
            <person name="Myers A.M."/>
            <person name="Nettleton D."/>
            <person name="Nguyen J."/>
            <person name="Penning B.W."/>
            <person name="Ponnala L."/>
            <person name="Schneider K.L."/>
            <person name="Schwartz D.C."/>
            <person name="Sharma A."/>
            <person name="Soderlund C."/>
            <person name="Springer N.M."/>
            <person name="Sun Q."/>
            <person name="Wang H."/>
            <person name="Waterman M."/>
            <person name="Westerman R."/>
            <person name="Wolfgruber T.K."/>
            <person name="Yang L."/>
            <person name="Yu Y."/>
            <person name="Zhang L."/>
            <person name="Zhou S."/>
            <person name="Zhu Q."/>
            <person name="Bennetzen J.L."/>
            <person name="Dawe R.K."/>
            <person name="Jiang J."/>
            <person name="Jiang N."/>
            <person name="Presting G.G."/>
            <person name="Wessler S.R."/>
            <person name="Aluru S."/>
            <person name="Martienssen R.A."/>
            <person name="Clifton S.W."/>
            <person name="McCombie W.R."/>
            <person name="Wing R.A."/>
            <person name="Wilson R.K."/>
        </authorList>
    </citation>
    <scope>NUCLEOTIDE SEQUENCE [LARGE SCALE GENOMIC DNA]</scope>
    <source>
        <strain evidence="2">cv. B73</strain>
    </source>
</reference>
<dbReference type="Gramene" id="Zm00001eb425870_T001">
    <property type="protein sequence ID" value="Zm00001eb425870_P001"/>
    <property type="gene ID" value="Zm00001eb425870"/>
</dbReference>
<reference evidence="1" key="3">
    <citation type="submission" date="2021-05" db="UniProtKB">
        <authorList>
            <consortium name="EnsemblPlants"/>
        </authorList>
    </citation>
    <scope>IDENTIFICATION</scope>
    <source>
        <strain evidence="1">cv. B73</strain>
    </source>
</reference>
<name>A0A804UMD2_MAIZE</name>
<dbReference type="Proteomes" id="UP000007305">
    <property type="component" value="Chromosome 10"/>
</dbReference>